<dbReference type="GO" id="GO:0047480">
    <property type="term" value="F:UDP-N-acetylmuramoyl-tripeptide-D-alanyl-D-alanine ligase activity"/>
    <property type="evidence" value="ECO:0007669"/>
    <property type="project" value="UniProtKB-UniRule"/>
</dbReference>
<dbReference type="GO" id="GO:0008360">
    <property type="term" value="P:regulation of cell shape"/>
    <property type="evidence" value="ECO:0007669"/>
    <property type="project" value="UniProtKB-KW"/>
</dbReference>
<evidence type="ECO:0000256" key="10">
    <source>
        <dbReference type="HAMAP-Rule" id="MF_02019"/>
    </source>
</evidence>
<dbReference type="EC" id="6.3.2.10" evidence="10 11"/>
<evidence type="ECO:0000256" key="4">
    <source>
        <dbReference type="ARBA" id="ARBA00022741"/>
    </source>
</evidence>
<dbReference type="SUPFAM" id="SSF63418">
    <property type="entry name" value="MurE/MurF N-terminal domain"/>
    <property type="match status" value="1"/>
</dbReference>
<keyword evidence="2 10" id="KW-0436">Ligase</keyword>
<dbReference type="InterPro" id="IPR013221">
    <property type="entry name" value="Mur_ligase_cen"/>
</dbReference>
<dbReference type="Gene3D" id="3.40.1390.10">
    <property type="entry name" value="MurE/MurF, N-terminal domain"/>
    <property type="match status" value="1"/>
</dbReference>
<dbReference type="InterPro" id="IPR005863">
    <property type="entry name" value="UDP-N-AcMur_synth"/>
</dbReference>
<dbReference type="UniPathway" id="UPA00219"/>
<dbReference type="GO" id="GO:0008766">
    <property type="term" value="F:UDP-N-acetylmuramoylalanyl-D-glutamyl-2,6-diaminopimelate-D-alanyl-D-alanine ligase activity"/>
    <property type="evidence" value="ECO:0007669"/>
    <property type="project" value="RHEA"/>
</dbReference>
<feature type="domain" description="Mur ligase C-terminal" evidence="13">
    <location>
        <begin position="311"/>
        <end position="433"/>
    </location>
</feature>
<evidence type="ECO:0000256" key="5">
    <source>
        <dbReference type="ARBA" id="ARBA00022840"/>
    </source>
</evidence>
<dbReference type="GO" id="GO:0009252">
    <property type="term" value="P:peptidoglycan biosynthetic process"/>
    <property type="evidence" value="ECO:0007669"/>
    <property type="project" value="UniProtKB-UniRule"/>
</dbReference>
<dbReference type="AlphaFoldDB" id="A0A166J7E5"/>
<dbReference type="GO" id="GO:0005737">
    <property type="term" value="C:cytoplasm"/>
    <property type="evidence" value="ECO:0007669"/>
    <property type="project" value="UniProtKB-SubCell"/>
</dbReference>
<dbReference type="PANTHER" id="PTHR43024">
    <property type="entry name" value="UDP-N-ACETYLMURAMOYL-TRIPEPTIDE--D-ALANYL-D-ALANINE LIGASE"/>
    <property type="match status" value="1"/>
</dbReference>
<evidence type="ECO:0000259" key="14">
    <source>
        <dbReference type="Pfam" id="PF08245"/>
    </source>
</evidence>
<evidence type="ECO:0000256" key="9">
    <source>
        <dbReference type="ARBA" id="ARBA00023316"/>
    </source>
</evidence>
<keyword evidence="6 10" id="KW-0133">Cell shape</keyword>
<keyword evidence="4 10" id="KW-0547">Nucleotide-binding</keyword>
<dbReference type="Pfam" id="PF08245">
    <property type="entry name" value="Mur_ligase_M"/>
    <property type="match status" value="1"/>
</dbReference>
<feature type="domain" description="Mur ligase central" evidence="14">
    <location>
        <begin position="112"/>
        <end position="290"/>
    </location>
</feature>
<dbReference type="InterPro" id="IPR036615">
    <property type="entry name" value="Mur_ligase_C_dom_sf"/>
</dbReference>
<dbReference type="InterPro" id="IPR000713">
    <property type="entry name" value="Mur_ligase_N"/>
</dbReference>
<comment type="catalytic activity">
    <reaction evidence="10 11">
        <text>D-alanyl-D-alanine + UDP-N-acetyl-alpha-D-muramoyl-L-alanyl-gamma-D-glutamyl-meso-2,6-diaminopimelate + ATP = UDP-N-acetyl-alpha-D-muramoyl-L-alanyl-gamma-D-glutamyl-meso-2,6-diaminopimeloyl-D-alanyl-D-alanine + ADP + phosphate + H(+)</text>
        <dbReference type="Rhea" id="RHEA:28374"/>
        <dbReference type="ChEBI" id="CHEBI:15378"/>
        <dbReference type="ChEBI" id="CHEBI:30616"/>
        <dbReference type="ChEBI" id="CHEBI:43474"/>
        <dbReference type="ChEBI" id="CHEBI:57822"/>
        <dbReference type="ChEBI" id="CHEBI:61386"/>
        <dbReference type="ChEBI" id="CHEBI:83905"/>
        <dbReference type="ChEBI" id="CHEBI:456216"/>
        <dbReference type="EC" id="6.3.2.10"/>
    </reaction>
</comment>
<comment type="function">
    <text evidence="10 11">Involved in cell wall formation. Catalyzes the final step in the synthesis of UDP-N-acetylmuramoyl-pentapeptide, the precursor of murein.</text>
</comment>
<dbReference type="RefSeq" id="WP_063873187.1">
    <property type="nucleotide sequence ID" value="NZ_CAWMRI010000178.1"/>
</dbReference>
<dbReference type="InterPro" id="IPR051046">
    <property type="entry name" value="MurCDEF_CellWall_CoF430Synth"/>
</dbReference>
<evidence type="ECO:0000313" key="15">
    <source>
        <dbReference type="EMBL" id="KZL49320.1"/>
    </source>
</evidence>
<keyword evidence="7 10" id="KW-0573">Peptidoglycan synthesis</keyword>
<dbReference type="InterPro" id="IPR036565">
    <property type="entry name" value="Mur-like_cat_sf"/>
</dbReference>
<feature type="domain" description="Mur ligase N-terminal catalytic" evidence="12">
    <location>
        <begin position="33"/>
        <end position="97"/>
    </location>
</feature>
<evidence type="ECO:0000256" key="1">
    <source>
        <dbReference type="ARBA" id="ARBA00022490"/>
    </source>
</evidence>
<reference evidence="15 16" key="1">
    <citation type="submission" date="2016-04" db="EMBL/GenBank/DDBJ databases">
        <title>Draft Genome Assembly of the Bloom-forming Cyanobacterium Nodularia spumigena Strain CENA596 in Shrimp Production Ponds.</title>
        <authorList>
            <person name="Popin R.V."/>
            <person name="Rigonato J."/>
            <person name="Abreu V.A."/>
            <person name="Andreote A.P."/>
            <person name="Silveira S.B."/>
            <person name="Odebrecht C."/>
            <person name="Fiore M.F."/>
        </authorList>
    </citation>
    <scope>NUCLEOTIDE SEQUENCE [LARGE SCALE GENOMIC DNA]</scope>
    <source>
        <strain evidence="15 16">CENA596</strain>
    </source>
</reference>
<dbReference type="Proteomes" id="UP000076555">
    <property type="component" value="Unassembled WGS sequence"/>
</dbReference>
<keyword evidence="8 10" id="KW-0131">Cell cycle</keyword>
<evidence type="ECO:0000259" key="12">
    <source>
        <dbReference type="Pfam" id="PF01225"/>
    </source>
</evidence>
<dbReference type="PANTHER" id="PTHR43024:SF1">
    <property type="entry name" value="UDP-N-ACETYLMURAMOYL-TRIPEPTIDE--D-ALANYL-D-ALANINE LIGASE"/>
    <property type="match status" value="1"/>
</dbReference>
<evidence type="ECO:0000256" key="8">
    <source>
        <dbReference type="ARBA" id="ARBA00023306"/>
    </source>
</evidence>
<dbReference type="HAMAP" id="MF_02019">
    <property type="entry name" value="MurF"/>
    <property type="match status" value="1"/>
</dbReference>
<dbReference type="Pfam" id="PF02875">
    <property type="entry name" value="Mur_ligase_C"/>
    <property type="match status" value="1"/>
</dbReference>
<dbReference type="Pfam" id="PF01225">
    <property type="entry name" value="Mur_ligase"/>
    <property type="match status" value="1"/>
</dbReference>
<organism evidence="15 16">
    <name type="scientific">Nodularia spumigena CENA596</name>
    <dbReference type="NCBI Taxonomy" id="1819295"/>
    <lineage>
        <taxon>Bacteria</taxon>
        <taxon>Bacillati</taxon>
        <taxon>Cyanobacteriota</taxon>
        <taxon>Cyanophyceae</taxon>
        <taxon>Nostocales</taxon>
        <taxon>Nodulariaceae</taxon>
        <taxon>Nodularia</taxon>
    </lineage>
</organism>
<dbReference type="NCBIfam" id="TIGR01143">
    <property type="entry name" value="murF"/>
    <property type="match status" value="1"/>
</dbReference>
<dbReference type="InterPro" id="IPR035911">
    <property type="entry name" value="MurE/MurF_N"/>
</dbReference>
<dbReference type="InterPro" id="IPR004101">
    <property type="entry name" value="Mur_ligase_C"/>
</dbReference>
<evidence type="ECO:0000256" key="6">
    <source>
        <dbReference type="ARBA" id="ARBA00022960"/>
    </source>
</evidence>
<evidence type="ECO:0000256" key="2">
    <source>
        <dbReference type="ARBA" id="ARBA00022598"/>
    </source>
</evidence>
<sequence>MPWSVSISQLLEVLCAQPINLSEAALTQVSSTIQTDTRRIKPGEVFLALRGENFDGHDFVSHAIAQGAIAAIVDSDYENADVAVLQVRNTLQAYQQLGRWWRDRLNIPVIGVTGSVGKTTTKELIAAVLATEGRVHKTFGNFNNEIGVPKTLLELDTEHDYAVVEMAMRGEGQIRELTQIARPNIGVITNVGTAHIELLGSEEAIARAKCELLAEMPEDSVAILNHDNPLLMATAQQVWSGEVVTYGLSGGDIQGVLTDNETIKVGEMRLPLPLPGRHNASNFLAALAVAQVLGIPWSRLQNGVKVNMPTGRSQRFTLPHDIILLDETYNAAPEAMTAALQLLADTPGKRKIAVLGAMKELGERSLQLHQRVGETVQRLQLDGLLVLVDGKDAQAIAQSAEGIPSECFTTHADLVARLKTFVQAGDRILFKAAHSVGLDRVVNQFRAEFL</sequence>
<dbReference type="OrthoDB" id="9801978at2"/>
<dbReference type="Gene3D" id="3.90.190.20">
    <property type="entry name" value="Mur ligase, C-terminal domain"/>
    <property type="match status" value="1"/>
</dbReference>
<gene>
    <name evidence="10" type="primary">murF</name>
    <name evidence="15" type="ORF">A2T98_13335</name>
</gene>
<keyword evidence="9 10" id="KW-0961">Cell wall biogenesis/degradation</keyword>
<comment type="similarity">
    <text evidence="10">Belongs to the MurCDEF family. MurF subfamily.</text>
</comment>
<proteinExistence type="inferred from homology"/>
<evidence type="ECO:0000256" key="11">
    <source>
        <dbReference type="RuleBase" id="RU004136"/>
    </source>
</evidence>
<evidence type="ECO:0000259" key="13">
    <source>
        <dbReference type="Pfam" id="PF02875"/>
    </source>
</evidence>
<keyword evidence="1 10" id="KW-0963">Cytoplasm</keyword>
<dbReference type="GO" id="GO:0071555">
    <property type="term" value="P:cell wall organization"/>
    <property type="evidence" value="ECO:0007669"/>
    <property type="project" value="UniProtKB-KW"/>
</dbReference>
<dbReference type="EMBL" id="LWAJ01000178">
    <property type="protein sequence ID" value="KZL49320.1"/>
    <property type="molecule type" value="Genomic_DNA"/>
</dbReference>
<name>A0A166J7E5_NODSP</name>
<evidence type="ECO:0000313" key="16">
    <source>
        <dbReference type="Proteomes" id="UP000076555"/>
    </source>
</evidence>
<dbReference type="GO" id="GO:0005524">
    <property type="term" value="F:ATP binding"/>
    <property type="evidence" value="ECO:0007669"/>
    <property type="project" value="UniProtKB-UniRule"/>
</dbReference>
<accession>A0A166J7E5</accession>
<comment type="caution">
    <text evidence="15">The sequence shown here is derived from an EMBL/GenBank/DDBJ whole genome shotgun (WGS) entry which is preliminary data.</text>
</comment>
<dbReference type="Gene3D" id="3.40.1190.10">
    <property type="entry name" value="Mur-like, catalytic domain"/>
    <property type="match status" value="1"/>
</dbReference>
<dbReference type="SUPFAM" id="SSF53244">
    <property type="entry name" value="MurD-like peptide ligases, peptide-binding domain"/>
    <property type="match status" value="1"/>
</dbReference>
<evidence type="ECO:0000256" key="3">
    <source>
        <dbReference type="ARBA" id="ARBA00022618"/>
    </source>
</evidence>
<dbReference type="GO" id="GO:0051301">
    <property type="term" value="P:cell division"/>
    <property type="evidence" value="ECO:0007669"/>
    <property type="project" value="UniProtKB-KW"/>
</dbReference>
<evidence type="ECO:0000256" key="7">
    <source>
        <dbReference type="ARBA" id="ARBA00022984"/>
    </source>
</evidence>
<dbReference type="SUPFAM" id="SSF53623">
    <property type="entry name" value="MurD-like peptide ligases, catalytic domain"/>
    <property type="match status" value="1"/>
</dbReference>
<protein>
    <recommendedName>
        <fullName evidence="10 11">UDP-N-acetylmuramoyl-tripeptide--D-alanyl-D-alanine ligase</fullName>
        <ecNumber evidence="10 11">6.3.2.10</ecNumber>
    </recommendedName>
    <alternativeName>
        <fullName evidence="10">D-alanyl-D-alanine-adding enzyme</fullName>
    </alternativeName>
</protein>
<comment type="subcellular location">
    <subcellularLocation>
        <location evidence="10 11">Cytoplasm</location>
    </subcellularLocation>
</comment>
<comment type="pathway">
    <text evidence="10 11">Cell wall biogenesis; peptidoglycan biosynthesis.</text>
</comment>
<keyword evidence="3 10" id="KW-0132">Cell division</keyword>
<feature type="binding site" evidence="10">
    <location>
        <begin position="114"/>
        <end position="120"/>
    </location>
    <ligand>
        <name>ATP</name>
        <dbReference type="ChEBI" id="CHEBI:30616"/>
    </ligand>
</feature>
<keyword evidence="5 10" id="KW-0067">ATP-binding</keyword>